<dbReference type="Proteomes" id="UP000294813">
    <property type="component" value="Unassembled WGS sequence"/>
</dbReference>
<gene>
    <name evidence="9" type="primary">leuS</name>
    <name evidence="15" type="ORF">EDD73_104156</name>
</gene>
<evidence type="ECO:0000259" key="13">
    <source>
        <dbReference type="Pfam" id="PF09334"/>
    </source>
</evidence>
<dbReference type="EC" id="6.1.1.4" evidence="9"/>
<dbReference type="Gene3D" id="3.40.50.620">
    <property type="entry name" value="HUPs"/>
    <property type="match status" value="2"/>
</dbReference>
<dbReference type="InterPro" id="IPR014729">
    <property type="entry name" value="Rossmann-like_a/b/a_fold"/>
</dbReference>
<dbReference type="InterPro" id="IPR002302">
    <property type="entry name" value="Leu-tRNA-ligase"/>
</dbReference>
<dbReference type="Pfam" id="PF00133">
    <property type="entry name" value="tRNA-synt_1"/>
    <property type="match status" value="1"/>
</dbReference>
<evidence type="ECO:0000256" key="7">
    <source>
        <dbReference type="ARBA" id="ARBA00023146"/>
    </source>
</evidence>
<dbReference type="Gene3D" id="3.10.20.590">
    <property type="match status" value="1"/>
</dbReference>
<dbReference type="GO" id="GO:0004823">
    <property type="term" value="F:leucine-tRNA ligase activity"/>
    <property type="evidence" value="ECO:0007669"/>
    <property type="project" value="UniProtKB-UniRule"/>
</dbReference>
<dbReference type="InterPro" id="IPR013155">
    <property type="entry name" value="M/V/L/I-tRNA-synth_anticd-bd"/>
</dbReference>
<evidence type="ECO:0000259" key="11">
    <source>
        <dbReference type="Pfam" id="PF00133"/>
    </source>
</evidence>
<keyword evidence="16" id="KW-1185">Reference proteome</keyword>
<sequence length="862" mass="97012">MQERYDFQAIEPQWQQQWQDEHIYRVTEDPAKPKYYCLEMFPYPSGNLHMGHVRNYSIGDVVARFKTMQGFNVLHPMGWDAFGLPAENAAIKHGVPPADWTKSNIANMRTQLKTMGLSYDWDREVATCTPEYYKWTQWLFLQFYNAGLAYKKKANVNWCPSCATVLANEQVVEGACERCDSTVEKKALEQWFFRITDYAQRLIDDLEKLPGWPDKVKTMQENWIGRSEGVEMDFPLPSPIGGFDKLTVYTTRQDTIYGVTYLVLAPEHPLVEHLLQNNPKEAEIRAFIKKVLGQSEILRTATDTEKEGIFTGHYCQNPVTGEPVAIWLANYVLAEYGTGAVMGVPTHDQRDFEFAQKYALPLKVVIQPVGVPDLVADDMDHAYEDEGVLVNSDRFNGMNNNDALAAIAAYVEETGKGVRKVNFRLRDWLISRQRYWGAPIPIVYCDKCGEVAVPDQDLPVILPNDVEFKPNGESPLKSRPDFVHTTCPKCGGPAQRETDTMDTFVCSSWYYLRYTAPYSDKDAFERSAVDYWMNVDQYIGGVEHAILHLLYSRFFTKVLHDLNLVAVDEPFANLLTQGMVLLGGSKMSKSKGNTVSPEEIIAKYGADTARLFILFAAPPERDLEWSDRGVEGAHRFLNRVWRLVQAYYPGEEASTAGAEASTETGNEASDGKSRISLQQIASLLITNPDVASLNSDDRELVRMAHVTVKRVTEDIGQRFNFNTAVSAIMELVNALYLYKDKVAPKAQNLSLIKDALARLILVLAPFAPHISEELWQAIGGSGSVHQQSWPSYDPAALVQDQVPVVVQINGKVREKLQLPNGLDGEALQAAAMDNQRVQELIQGKTIVKVITVPNKLVNIVVR</sequence>
<dbReference type="PROSITE" id="PS00178">
    <property type="entry name" value="AA_TRNA_LIGASE_I"/>
    <property type="match status" value="1"/>
</dbReference>
<evidence type="ECO:0000256" key="9">
    <source>
        <dbReference type="HAMAP-Rule" id="MF_00049"/>
    </source>
</evidence>
<evidence type="ECO:0000256" key="8">
    <source>
        <dbReference type="ARBA" id="ARBA00047469"/>
    </source>
</evidence>
<feature type="short sequence motif" description="'HIGH' region" evidence="9">
    <location>
        <begin position="42"/>
        <end position="52"/>
    </location>
</feature>
<comment type="subcellular location">
    <subcellularLocation>
        <location evidence="9">Cytoplasm</location>
    </subcellularLocation>
</comment>
<keyword evidence="5 9" id="KW-0067">ATP-binding</keyword>
<protein>
    <recommendedName>
        <fullName evidence="9">Leucine--tRNA ligase</fullName>
        <ecNumber evidence="9">6.1.1.4</ecNumber>
    </recommendedName>
    <alternativeName>
        <fullName evidence="9">Leucyl-tRNA synthetase</fullName>
        <shortName evidence="9">LeuRS</shortName>
    </alternativeName>
</protein>
<dbReference type="CDD" id="cd07958">
    <property type="entry name" value="Anticodon_Ia_Leu_BEm"/>
    <property type="match status" value="1"/>
</dbReference>
<keyword evidence="3 9" id="KW-0436">Ligase</keyword>
<dbReference type="EMBL" id="SLXT01000004">
    <property type="protein sequence ID" value="TCP68253.1"/>
    <property type="molecule type" value="Genomic_DNA"/>
</dbReference>
<dbReference type="SUPFAM" id="SSF50677">
    <property type="entry name" value="ValRS/IleRS/LeuRS editing domain"/>
    <property type="match status" value="1"/>
</dbReference>
<dbReference type="AlphaFoldDB" id="A0A4R2RXJ3"/>
<comment type="caution">
    <text evidence="15">The sequence shown here is derived from an EMBL/GenBank/DDBJ whole genome shotgun (WGS) entry which is preliminary data.</text>
</comment>
<dbReference type="SUPFAM" id="SSF47323">
    <property type="entry name" value="Anticodon-binding domain of a subclass of class I aminoacyl-tRNA synthetases"/>
    <property type="match status" value="1"/>
</dbReference>
<evidence type="ECO:0000313" key="15">
    <source>
        <dbReference type="EMBL" id="TCP68253.1"/>
    </source>
</evidence>
<keyword evidence="6 9" id="KW-0648">Protein biosynthesis</keyword>
<evidence type="ECO:0000256" key="6">
    <source>
        <dbReference type="ARBA" id="ARBA00022917"/>
    </source>
</evidence>
<evidence type="ECO:0000256" key="10">
    <source>
        <dbReference type="RuleBase" id="RU363035"/>
    </source>
</evidence>
<organism evidence="15 16">
    <name type="scientific">Heliophilum fasciatum</name>
    <dbReference type="NCBI Taxonomy" id="35700"/>
    <lineage>
        <taxon>Bacteria</taxon>
        <taxon>Bacillati</taxon>
        <taxon>Bacillota</taxon>
        <taxon>Clostridia</taxon>
        <taxon>Eubacteriales</taxon>
        <taxon>Heliobacteriaceae</taxon>
        <taxon>Heliophilum</taxon>
    </lineage>
</organism>
<dbReference type="PANTHER" id="PTHR43740:SF2">
    <property type="entry name" value="LEUCINE--TRNA LIGASE, MITOCHONDRIAL"/>
    <property type="match status" value="1"/>
</dbReference>
<feature type="domain" description="Methionyl/Leucyl tRNA synthetase" evidence="13">
    <location>
        <begin position="41"/>
        <end position="182"/>
    </location>
</feature>
<dbReference type="Gene3D" id="1.10.730.10">
    <property type="entry name" value="Isoleucyl-tRNA Synthetase, Domain 1"/>
    <property type="match status" value="1"/>
</dbReference>
<comment type="catalytic activity">
    <reaction evidence="8 9">
        <text>tRNA(Leu) + L-leucine + ATP = L-leucyl-tRNA(Leu) + AMP + diphosphate</text>
        <dbReference type="Rhea" id="RHEA:11688"/>
        <dbReference type="Rhea" id="RHEA-COMP:9613"/>
        <dbReference type="Rhea" id="RHEA-COMP:9622"/>
        <dbReference type="ChEBI" id="CHEBI:30616"/>
        <dbReference type="ChEBI" id="CHEBI:33019"/>
        <dbReference type="ChEBI" id="CHEBI:57427"/>
        <dbReference type="ChEBI" id="CHEBI:78442"/>
        <dbReference type="ChEBI" id="CHEBI:78494"/>
        <dbReference type="ChEBI" id="CHEBI:456215"/>
        <dbReference type="EC" id="6.1.1.4"/>
    </reaction>
</comment>
<evidence type="ECO:0000313" key="16">
    <source>
        <dbReference type="Proteomes" id="UP000294813"/>
    </source>
</evidence>
<feature type="binding site" evidence="9">
    <location>
        <position position="589"/>
    </location>
    <ligand>
        <name>ATP</name>
        <dbReference type="ChEBI" id="CHEBI:30616"/>
    </ligand>
</feature>
<keyword evidence="7 9" id="KW-0030">Aminoacyl-tRNA synthetase</keyword>
<dbReference type="PANTHER" id="PTHR43740">
    <property type="entry name" value="LEUCYL-TRNA SYNTHETASE"/>
    <property type="match status" value="1"/>
</dbReference>
<dbReference type="InterPro" id="IPR009008">
    <property type="entry name" value="Val/Leu/Ile-tRNA-synth_edit"/>
</dbReference>
<evidence type="ECO:0000256" key="3">
    <source>
        <dbReference type="ARBA" id="ARBA00022598"/>
    </source>
</evidence>
<keyword evidence="2 9" id="KW-0963">Cytoplasm</keyword>
<dbReference type="RefSeq" id="WP_131918304.1">
    <property type="nucleotide sequence ID" value="NZ_JAOQNU010000004.1"/>
</dbReference>
<evidence type="ECO:0000259" key="12">
    <source>
        <dbReference type="Pfam" id="PF08264"/>
    </source>
</evidence>
<dbReference type="Pfam" id="PF13603">
    <property type="entry name" value="tRNA-synt_1_2"/>
    <property type="match status" value="1"/>
</dbReference>
<proteinExistence type="inferred from homology"/>
<comment type="similarity">
    <text evidence="1 9 10">Belongs to the class-I aminoacyl-tRNA synthetase family.</text>
</comment>
<evidence type="ECO:0000256" key="4">
    <source>
        <dbReference type="ARBA" id="ARBA00022741"/>
    </source>
</evidence>
<dbReference type="OrthoDB" id="9810365at2"/>
<dbReference type="NCBIfam" id="TIGR00396">
    <property type="entry name" value="leuS_bact"/>
    <property type="match status" value="1"/>
</dbReference>
<dbReference type="FunFam" id="1.10.730.10:FF:000002">
    <property type="entry name" value="Leucine--tRNA ligase"/>
    <property type="match status" value="2"/>
</dbReference>
<dbReference type="GO" id="GO:0002161">
    <property type="term" value="F:aminoacyl-tRNA deacylase activity"/>
    <property type="evidence" value="ECO:0007669"/>
    <property type="project" value="InterPro"/>
</dbReference>
<feature type="domain" description="Methionyl/Valyl/Leucyl/Isoleucyl-tRNA synthetase anticodon-binding" evidence="12">
    <location>
        <begin position="697"/>
        <end position="823"/>
    </location>
</feature>
<evidence type="ECO:0000259" key="14">
    <source>
        <dbReference type="Pfam" id="PF13603"/>
    </source>
</evidence>
<dbReference type="InterPro" id="IPR015413">
    <property type="entry name" value="Methionyl/Leucyl_tRNA_Synth"/>
</dbReference>
<keyword evidence="4 9" id="KW-0547">Nucleotide-binding</keyword>
<dbReference type="GO" id="GO:0005524">
    <property type="term" value="F:ATP binding"/>
    <property type="evidence" value="ECO:0007669"/>
    <property type="project" value="UniProtKB-UniRule"/>
</dbReference>
<feature type="domain" description="Aminoacyl-tRNA synthetase class Ia" evidence="11">
    <location>
        <begin position="425"/>
        <end position="626"/>
    </location>
</feature>
<dbReference type="HAMAP" id="MF_00049_B">
    <property type="entry name" value="Leu_tRNA_synth_B"/>
    <property type="match status" value="1"/>
</dbReference>
<dbReference type="GO" id="GO:0006429">
    <property type="term" value="P:leucyl-tRNA aminoacylation"/>
    <property type="evidence" value="ECO:0007669"/>
    <property type="project" value="UniProtKB-UniRule"/>
</dbReference>
<evidence type="ECO:0000256" key="2">
    <source>
        <dbReference type="ARBA" id="ARBA00022490"/>
    </source>
</evidence>
<evidence type="ECO:0000256" key="1">
    <source>
        <dbReference type="ARBA" id="ARBA00005594"/>
    </source>
</evidence>
<dbReference type="InterPro" id="IPR009080">
    <property type="entry name" value="tRNAsynth_Ia_anticodon-bd"/>
</dbReference>
<dbReference type="CDD" id="cd00812">
    <property type="entry name" value="LeuRS_core"/>
    <property type="match status" value="1"/>
</dbReference>
<dbReference type="FunFam" id="3.40.50.620:FF:000056">
    <property type="entry name" value="Leucine--tRNA ligase"/>
    <property type="match status" value="1"/>
</dbReference>
<reference evidence="15 16" key="1">
    <citation type="submission" date="2019-03" db="EMBL/GenBank/DDBJ databases">
        <title>Genomic Encyclopedia of Type Strains, Phase IV (KMG-IV): sequencing the most valuable type-strain genomes for metagenomic binning, comparative biology and taxonomic classification.</title>
        <authorList>
            <person name="Goeker M."/>
        </authorList>
    </citation>
    <scope>NUCLEOTIDE SEQUENCE [LARGE SCALE GENOMIC DNA]</scope>
    <source>
        <strain evidence="15 16">DSM 11170</strain>
    </source>
</reference>
<dbReference type="GO" id="GO:0005829">
    <property type="term" value="C:cytosol"/>
    <property type="evidence" value="ECO:0007669"/>
    <property type="project" value="TreeGrafter"/>
</dbReference>
<dbReference type="InterPro" id="IPR025709">
    <property type="entry name" value="Leu_tRNA-synth_edit"/>
</dbReference>
<dbReference type="InterPro" id="IPR002300">
    <property type="entry name" value="aa-tRNA-synth_Ia"/>
</dbReference>
<dbReference type="Pfam" id="PF08264">
    <property type="entry name" value="Anticodon_1"/>
    <property type="match status" value="1"/>
</dbReference>
<name>A0A4R2RXJ3_9FIRM</name>
<dbReference type="PRINTS" id="PR00985">
    <property type="entry name" value="TRNASYNTHLEU"/>
</dbReference>
<dbReference type="FunFam" id="3.40.50.620:FF:000003">
    <property type="entry name" value="Leucine--tRNA ligase"/>
    <property type="match status" value="1"/>
</dbReference>
<feature type="domain" description="Leucyl-tRNA synthetase editing" evidence="14">
    <location>
        <begin position="221"/>
        <end position="411"/>
    </location>
</feature>
<accession>A0A4R2RXJ3</accession>
<dbReference type="SUPFAM" id="SSF52374">
    <property type="entry name" value="Nucleotidylyl transferase"/>
    <property type="match status" value="1"/>
</dbReference>
<dbReference type="InterPro" id="IPR001412">
    <property type="entry name" value="aa-tRNA-synth_I_CS"/>
</dbReference>
<dbReference type="Pfam" id="PF09334">
    <property type="entry name" value="tRNA-synt_1g"/>
    <property type="match status" value="1"/>
</dbReference>
<evidence type="ECO:0000256" key="5">
    <source>
        <dbReference type="ARBA" id="ARBA00022840"/>
    </source>
</evidence>
<feature type="short sequence motif" description="'KMSKS' region" evidence="9">
    <location>
        <begin position="586"/>
        <end position="590"/>
    </location>
</feature>